<accession>A0A9W6F1Y1</accession>
<keyword evidence="1" id="KW-0472">Membrane</keyword>
<evidence type="ECO:0000313" key="3">
    <source>
        <dbReference type="Proteomes" id="UP001165080"/>
    </source>
</evidence>
<organism evidence="2 3">
    <name type="scientific">Pleodorina starrii</name>
    <dbReference type="NCBI Taxonomy" id="330485"/>
    <lineage>
        <taxon>Eukaryota</taxon>
        <taxon>Viridiplantae</taxon>
        <taxon>Chlorophyta</taxon>
        <taxon>core chlorophytes</taxon>
        <taxon>Chlorophyceae</taxon>
        <taxon>CS clade</taxon>
        <taxon>Chlamydomonadales</taxon>
        <taxon>Volvocaceae</taxon>
        <taxon>Pleodorina</taxon>
    </lineage>
</organism>
<gene>
    <name evidence="2" type="primary">PLEST005570</name>
    <name evidence="2" type="ORF">PLESTB_000772900</name>
</gene>
<keyword evidence="3" id="KW-1185">Reference proteome</keyword>
<reference evidence="2 3" key="1">
    <citation type="journal article" date="2023" name="Commun. Biol.">
        <title>Reorganization of the ancestral sex-determining regions during the evolution of trioecy in Pleodorina starrii.</title>
        <authorList>
            <person name="Takahashi K."/>
            <person name="Suzuki S."/>
            <person name="Kawai-Toyooka H."/>
            <person name="Yamamoto K."/>
            <person name="Hamaji T."/>
            <person name="Ootsuki R."/>
            <person name="Yamaguchi H."/>
            <person name="Kawachi M."/>
            <person name="Higashiyama T."/>
            <person name="Nozaki H."/>
        </authorList>
    </citation>
    <scope>NUCLEOTIDE SEQUENCE [LARGE SCALE GENOMIC DNA]</scope>
    <source>
        <strain evidence="2 3">NIES-4479</strain>
    </source>
</reference>
<dbReference type="AlphaFoldDB" id="A0A9W6F1Y1"/>
<feature type="transmembrane region" description="Helical" evidence="1">
    <location>
        <begin position="136"/>
        <end position="158"/>
    </location>
</feature>
<dbReference type="Proteomes" id="UP001165080">
    <property type="component" value="Unassembled WGS sequence"/>
</dbReference>
<protein>
    <submittedName>
        <fullName evidence="2">Uncharacterized protein</fullName>
    </submittedName>
</protein>
<keyword evidence="1" id="KW-0812">Transmembrane</keyword>
<sequence length="369" mass="39049">MDHPTIPRPLEWMLPPGQARPGLTAPGVRCRGAPGGGAGRSVAALVLARLGSQPYRRVAGRTGWGRVASGRVLSRSCAAAAWARGQCHPYAEWAALRGRRNARCRPLRSLRRQLLPTHTPPLPPPPPPLPPPAARLFLRLVAAPSIVCVCVCVIYLLFSCFSAVASSLFTVGAVPPPPSPRVCPHKGGANGALVARARLALPPACRPGRRRRGVCVCVVVGFVCVCALSCECTAARAALRRSRNVASAWPSCHTHIALNGFGRRALHEDWAIVRGFFGVCMRVCGCVEGVLGFCFCGWMSVPGSCLGLVGLCAPGFTLSWLETAAFLFRAALLDGRWIAIAIATSQPGTGRDCRTCRADAVQVSSHCCG</sequence>
<name>A0A9W6F1Y1_9CHLO</name>
<evidence type="ECO:0000313" key="2">
    <source>
        <dbReference type="EMBL" id="GLC53653.1"/>
    </source>
</evidence>
<comment type="caution">
    <text evidence="2">The sequence shown here is derived from an EMBL/GenBank/DDBJ whole genome shotgun (WGS) entry which is preliminary data.</text>
</comment>
<keyword evidence="1" id="KW-1133">Transmembrane helix</keyword>
<proteinExistence type="predicted"/>
<dbReference type="EMBL" id="BRXU01000008">
    <property type="protein sequence ID" value="GLC53653.1"/>
    <property type="molecule type" value="Genomic_DNA"/>
</dbReference>
<evidence type="ECO:0000256" key="1">
    <source>
        <dbReference type="SAM" id="Phobius"/>
    </source>
</evidence>